<keyword evidence="10" id="KW-0326">Glycosidase</keyword>
<dbReference type="OrthoDB" id="550577at2759"/>
<evidence type="ECO:0000256" key="8">
    <source>
        <dbReference type="ARBA" id="ARBA00023214"/>
    </source>
</evidence>
<name>A0A0B1TC38_OESDE</name>
<evidence type="ECO:0000313" key="12">
    <source>
        <dbReference type="EMBL" id="KHJ93641.1"/>
    </source>
</evidence>
<keyword evidence="8" id="KW-0868">Chloride</keyword>
<dbReference type="PRINTS" id="PR00110">
    <property type="entry name" value="ALPHAAMYLASE"/>
</dbReference>
<gene>
    <name evidence="12" type="ORF">OESDEN_06444</name>
</gene>
<accession>A0A0B1TC38</accession>
<evidence type="ECO:0000256" key="3">
    <source>
        <dbReference type="ARBA" id="ARBA00001923"/>
    </source>
</evidence>
<dbReference type="PANTHER" id="PTHR43447">
    <property type="entry name" value="ALPHA-AMYLASE"/>
    <property type="match status" value="1"/>
</dbReference>
<evidence type="ECO:0000256" key="7">
    <source>
        <dbReference type="ARBA" id="ARBA00022801"/>
    </source>
</evidence>
<dbReference type="GO" id="GO:0004556">
    <property type="term" value="F:alpha-amylase activity"/>
    <property type="evidence" value="ECO:0007669"/>
    <property type="project" value="UniProtKB-EC"/>
</dbReference>
<comment type="similarity">
    <text evidence="4">Belongs to the glycosyl hydrolase 13 family.</text>
</comment>
<evidence type="ECO:0000259" key="11">
    <source>
        <dbReference type="SMART" id="SM00642"/>
    </source>
</evidence>
<dbReference type="GO" id="GO:0043169">
    <property type="term" value="F:cation binding"/>
    <property type="evidence" value="ECO:0007669"/>
    <property type="project" value="InterPro"/>
</dbReference>
<evidence type="ECO:0000256" key="10">
    <source>
        <dbReference type="ARBA" id="ARBA00023295"/>
    </source>
</evidence>
<comment type="cofactor">
    <cofactor evidence="3">
        <name>chloride</name>
        <dbReference type="ChEBI" id="CHEBI:17996"/>
    </cofactor>
</comment>
<dbReference type="SUPFAM" id="SSF51445">
    <property type="entry name" value="(Trans)glycosidases"/>
    <property type="match status" value="1"/>
</dbReference>
<dbReference type="InterPro" id="IPR006046">
    <property type="entry name" value="Alpha_amylase"/>
</dbReference>
<dbReference type="Gene3D" id="3.20.20.80">
    <property type="entry name" value="Glycosidases"/>
    <property type="match status" value="1"/>
</dbReference>
<evidence type="ECO:0000256" key="4">
    <source>
        <dbReference type="ARBA" id="ARBA00008061"/>
    </source>
</evidence>
<evidence type="ECO:0000256" key="9">
    <source>
        <dbReference type="ARBA" id="ARBA00023277"/>
    </source>
</evidence>
<keyword evidence="9" id="KW-0119">Carbohydrate metabolism</keyword>
<dbReference type="InterPro" id="IPR006047">
    <property type="entry name" value="GH13_cat_dom"/>
</dbReference>
<evidence type="ECO:0000313" key="13">
    <source>
        <dbReference type="Proteomes" id="UP000053660"/>
    </source>
</evidence>
<comment type="cofactor">
    <cofactor evidence="2">
        <name>Ca(2+)</name>
        <dbReference type="ChEBI" id="CHEBI:29108"/>
    </cofactor>
</comment>
<reference evidence="12 13" key="1">
    <citation type="submission" date="2014-03" db="EMBL/GenBank/DDBJ databases">
        <title>Draft genome of the hookworm Oesophagostomum dentatum.</title>
        <authorList>
            <person name="Mitreva M."/>
        </authorList>
    </citation>
    <scope>NUCLEOTIDE SEQUENCE [LARGE SCALE GENOMIC DNA]</scope>
    <source>
        <strain evidence="12 13">OD-Hann</strain>
    </source>
</reference>
<dbReference type="InterPro" id="IPR017853">
    <property type="entry name" value="GH"/>
</dbReference>
<organism evidence="12 13">
    <name type="scientific">Oesophagostomum dentatum</name>
    <name type="common">Nodular worm</name>
    <dbReference type="NCBI Taxonomy" id="61180"/>
    <lineage>
        <taxon>Eukaryota</taxon>
        <taxon>Metazoa</taxon>
        <taxon>Ecdysozoa</taxon>
        <taxon>Nematoda</taxon>
        <taxon>Chromadorea</taxon>
        <taxon>Rhabditida</taxon>
        <taxon>Rhabditina</taxon>
        <taxon>Rhabditomorpha</taxon>
        <taxon>Strongyloidea</taxon>
        <taxon>Strongylidae</taxon>
        <taxon>Oesophagostomum</taxon>
    </lineage>
</organism>
<feature type="domain" description="Glycosyl hydrolase family 13 catalytic" evidence="11">
    <location>
        <begin position="2"/>
        <end position="182"/>
    </location>
</feature>
<keyword evidence="13" id="KW-1185">Reference proteome</keyword>
<comment type="subunit">
    <text evidence="5">Monomer.</text>
</comment>
<proteinExistence type="inferred from homology"/>
<keyword evidence="7" id="KW-0378">Hydrolase</keyword>
<dbReference type="Proteomes" id="UP000053660">
    <property type="component" value="Unassembled WGS sequence"/>
</dbReference>
<evidence type="ECO:0000256" key="5">
    <source>
        <dbReference type="ARBA" id="ARBA00011245"/>
    </source>
</evidence>
<sequence length="184" mass="20664">MPWWVRYQPVSYKLVSRSGNEDQFRDMVNRCNRVGVRIIVDAVLNHMVGVGQKKGVYGRGSSGGSYFDGSDSVKSFPGVPYSGYDFNDHRCHGDIGGGDYSRNAINVRNCRLVGLLDLDQGKDYVRGRILGYLNHLIDLGVAGFRFDASKHMWPGDLKIIMDGMKNLRSDVSSYDLLKDYSELL</sequence>
<comment type="catalytic activity">
    <reaction evidence="1">
        <text>Endohydrolysis of (1-&gt;4)-alpha-D-glucosidic linkages in polysaccharides containing three or more (1-&gt;4)-alpha-linked D-glucose units.</text>
        <dbReference type="EC" id="3.2.1.1"/>
    </reaction>
</comment>
<evidence type="ECO:0000256" key="2">
    <source>
        <dbReference type="ARBA" id="ARBA00001913"/>
    </source>
</evidence>
<evidence type="ECO:0000256" key="6">
    <source>
        <dbReference type="ARBA" id="ARBA00012595"/>
    </source>
</evidence>
<dbReference type="EMBL" id="KN550673">
    <property type="protein sequence ID" value="KHJ93641.1"/>
    <property type="molecule type" value="Genomic_DNA"/>
</dbReference>
<dbReference type="AlphaFoldDB" id="A0A0B1TC38"/>
<evidence type="ECO:0000256" key="1">
    <source>
        <dbReference type="ARBA" id="ARBA00000548"/>
    </source>
</evidence>
<protein>
    <recommendedName>
        <fullName evidence="6">alpha-amylase</fullName>
        <ecNumber evidence="6">3.2.1.1</ecNumber>
    </recommendedName>
</protein>
<dbReference type="EC" id="3.2.1.1" evidence="6"/>
<dbReference type="GO" id="GO:0005975">
    <property type="term" value="P:carbohydrate metabolic process"/>
    <property type="evidence" value="ECO:0007669"/>
    <property type="project" value="InterPro"/>
</dbReference>
<dbReference type="SMART" id="SM00642">
    <property type="entry name" value="Aamy"/>
    <property type="match status" value="1"/>
</dbReference>